<name>A0A317G1S6_BUTFI</name>
<protein>
    <recommendedName>
        <fullName evidence="3">Replication restart DNA helicase PriA</fullName>
    </recommendedName>
</protein>
<evidence type="ECO:0000313" key="2">
    <source>
        <dbReference type="Proteomes" id="UP000245488"/>
    </source>
</evidence>
<comment type="caution">
    <text evidence="1">The sequence shown here is derived from an EMBL/GenBank/DDBJ whole genome shotgun (WGS) entry which is preliminary data.</text>
</comment>
<sequence length="89" mass="9762">MYYVPDGTKVAGFYECSECASRFLSVKVGPSLVCPYCGKEPDMEIGPDEKMPEAVETAKLLEVISGEEEVERMDTLLSLAVTGGDYSWI</sequence>
<reference evidence="1 2" key="1">
    <citation type="submission" date="2017-09" db="EMBL/GenBank/DDBJ databases">
        <title>High-quality draft genome sequence of Butyrivibrio fibrisolvens INBov1, isolated from cow rumen.</title>
        <authorList>
            <person name="Rodriguez Hernaez J."/>
            <person name="Rivarola M."/>
            <person name="Paniego N."/>
            <person name="Cravero S."/>
            <person name="Ceron Cucchi M."/>
            <person name="Martinez M.C."/>
        </authorList>
    </citation>
    <scope>NUCLEOTIDE SEQUENCE [LARGE SCALE GENOMIC DNA]</scope>
    <source>
        <strain evidence="1 2">INBov1</strain>
    </source>
</reference>
<evidence type="ECO:0000313" key="1">
    <source>
        <dbReference type="EMBL" id="PWT27935.1"/>
    </source>
</evidence>
<dbReference type="Proteomes" id="UP000245488">
    <property type="component" value="Chromosome"/>
</dbReference>
<dbReference type="AlphaFoldDB" id="A0A317G1S6"/>
<dbReference type="EMBL" id="NXNG01000001">
    <property type="protein sequence ID" value="PWT27935.1"/>
    <property type="molecule type" value="Genomic_DNA"/>
</dbReference>
<proteinExistence type="predicted"/>
<gene>
    <name evidence="1" type="ORF">CPT75_12895</name>
</gene>
<organism evidence="1 2">
    <name type="scientific">Butyrivibrio fibrisolvens</name>
    <dbReference type="NCBI Taxonomy" id="831"/>
    <lineage>
        <taxon>Bacteria</taxon>
        <taxon>Bacillati</taxon>
        <taxon>Bacillota</taxon>
        <taxon>Clostridia</taxon>
        <taxon>Lachnospirales</taxon>
        <taxon>Lachnospiraceae</taxon>
        <taxon>Butyrivibrio</taxon>
    </lineage>
</organism>
<evidence type="ECO:0008006" key="3">
    <source>
        <dbReference type="Google" id="ProtNLM"/>
    </source>
</evidence>
<accession>A0A317G1S6</accession>
<keyword evidence="2" id="KW-1185">Reference proteome</keyword>
<dbReference type="RefSeq" id="WP_027204822.1">
    <property type="nucleotide sequence ID" value="NZ_CM009896.1"/>
</dbReference>